<dbReference type="GO" id="GO:0046677">
    <property type="term" value="P:response to antibiotic"/>
    <property type="evidence" value="ECO:0007669"/>
    <property type="project" value="UniProtKB-KW"/>
</dbReference>
<keyword evidence="6" id="KW-0443">Lipid metabolism</keyword>
<dbReference type="PANTHER" id="PTHR37693">
    <property type="entry name" value="PHOSPHATIDYLGLYCEROL LYSYLTRANSFERASE"/>
    <property type="match status" value="1"/>
</dbReference>
<dbReference type="STRING" id="1262914.BN533_01456"/>
<keyword evidence="4 6" id="KW-1133">Transmembrane helix</keyword>
<keyword evidence="10" id="KW-1185">Reference proteome</keyword>
<evidence type="ECO:0000313" key="9">
    <source>
        <dbReference type="EMBL" id="MTU03317.1"/>
    </source>
</evidence>
<keyword evidence="5 6" id="KW-0472">Membrane</keyword>
<keyword evidence="6" id="KW-0046">Antibiotic resistance</keyword>
<keyword evidence="2" id="KW-1003">Cell membrane</keyword>
<evidence type="ECO:0000256" key="1">
    <source>
        <dbReference type="ARBA" id="ARBA00004651"/>
    </source>
</evidence>
<accession>A0A6I3RSN2</accession>
<feature type="transmembrane region" description="Helical" evidence="6">
    <location>
        <begin position="6"/>
        <end position="28"/>
    </location>
</feature>
<dbReference type="PANTHER" id="PTHR37693:SF1">
    <property type="entry name" value="INTEGRAL MEMBRANE PROTEIN"/>
    <property type="match status" value="1"/>
</dbReference>
<evidence type="ECO:0000256" key="4">
    <source>
        <dbReference type="ARBA" id="ARBA00022989"/>
    </source>
</evidence>
<dbReference type="EC" id="2.3.2.3" evidence="6"/>
<evidence type="ECO:0000313" key="10">
    <source>
        <dbReference type="Proteomes" id="UP000443070"/>
    </source>
</evidence>
<dbReference type="GO" id="GO:0005886">
    <property type="term" value="C:plasma membrane"/>
    <property type="evidence" value="ECO:0007669"/>
    <property type="project" value="UniProtKB-SubCell"/>
</dbReference>
<dbReference type="Pfam" id="PF03706">
    <property type="entry name" value="LPG_synthase_TM"/>
    <property type="match status" value="1"/>
</dbReference>
<name>R6IAT7_9FIRM</name>
<feature type="transmembrane region" description="Helical" evidence="6">
    <location>
        <begin position="35"/>
        <end position="57"/>
    </location>
</feature>
<comment type="subcellular location">
    <subcellularLocation>
        <location evidence="1 6">Cell membrane</location>
        <topology evidence="1 6">Multi-pass membrane protein</topology>
    </subcellularLocation>
</comment>
<organism evidence="7">
    <name type="scientific">Phascolarctobacterium faecium</name>
    <dbReference type="NCBI Taxonomy" id="33025"/>
    <lineage>
        <taxon>Bacteria</taxon>
        <taxon>Bacillati</taxon>
        <taxon>Bacillota</taxon>
        <taxon>Negativicutes</taxon>
        <taxon>Acidaminococcales</taxon>
        <taxon>Acidaminococcaceae</taxon>
        <taxon>Phascolarctobacterium</taxon>
    </lineage>
</organism>
<evidence type="ECO:0000256" key="5">
    <source>
        <dbReference type="ARBA" id="ARBA00023136"/>
    </source>
</evidence>
<feature type="transmembrane region" description="Helical" evidence="6">
    <location>
        <begin position="151"/>
        <end position="172"/>
    </location>
</feature>
<dbReference type="InterPro" id="IPR022791">
    <property type="entry name" value="L-PG_synthase/AglD"/>
</dbReference>
<dbReference type="EMBL" id="WNBW01000001">
    <property type="protein sequence ID" value="MTU03317.1"/>
    <property type="molecule type" value="Genomic_DNA"/>
</dbReference>
<evidence type="ECO:0000313" key="11">
    <source>
        <dbReference type="Proteomes" id="UP000484547"/>
    </source>
</evidence>
<evidence type="ECO:0000256" key="6">
    <source>
        <dbReference type="RuleBase" id="RU363042"/>
    </source>
</evidence>
<dbReference type="HOGENOM" id="CLU_039146_1_0_9"/>
<dbReference type="NCBIfam" id="TIGR00374">
    <property type="entry name" value="flippase-like domain"/>
    <property type="match status" value="1"/>
</dbReference>
<dbReference type="AlphaFoldDB" id="R6IAT7"/>
<evidence type="ECO:0000256" key="2">
    <source>
        <dbReference type="ARBA" id="ARBA00022475"/>
    </source>
</evidence>
<dbReference type="RefSeq" id="WP_021718356.1">
    <property type="nucleotide sequence ID" value="NZ_CAKVRS010000001.1"/>
</dbReference>
<evidence type="ECO:0000256" key="3">
    <source>
        <dbReference type="ARBA" id="ARBA00022692"/>
    </source>
</evidence>
<reference evidence="10 11" key="2">
    <citation type="journal article" date="2019" name="Nat. Med.">
        <title>A library of human gut bacterial isolates paired with longitudinal multiomics data enables mechanistic microbiome research.</title>
        <authorList>
            <person name="Poyet M."/>
            <person name="Groussin M."/>
            <person name="Gibbons S.M."/>
            <person name="Avila-Pacheco J."/>
            <person name="Jiang X."/>
            <person name="Kearney S.M."/>
            <person name="Perrotta A.R."/>
            <person name="Berdy B."/>
            <person name="Zhao S."/>
            <person name="Lieberman T.D."/>
            <person name="Swanson P.K."/>
            <person name="Smith M."/>
            <person name="Roesemann S."/>
            <person name="Alexander J.E."/>
            <person name="Rich S.A."/>
            <person name="Livny J."/>
            <person name="Vlamakis H."/>
            <person name="Clish C."/>
            <person name="Bullock K."/>
            <person name="Deik A."/>
            <person name="Scott J."/>
            <person name="Pierce K.A."/>
            <person name="Xavier R.J."/>
            <person name="Alm E.J."/>
        </authorList>
    </citation>
    <scope>NUCLEOTIDE SEQUENCE [LARGE SCALE GENOMIC DNA]</scope>
    <source>
        <strain evidence="8 11">BIOML-A13</strain>
        <strain evidence="9 10">BIOML-A3</strain>
    </source>
</reference>
<dbReference type="Proteomes" id="UP000443070">
    <property type="component" value="Unassembled WGS sequence"/>
</dbReference>
<keyword evidence="3 6" id="KW-0812">Transmembrane</keyword>
<comment type="catalytic activity">
    <reaction evidence="6">
        <text>L-lysyl-tRNA(Lys) + a 1,2-diacyl-sn-glycero-3-phospho-(1'-sn-glycerol) = a 1,2-diacyl-sn-glycero-3-phospho-1'-(3'-O-L-lysyl)-sn-glycerol + tRNA(Lys)</text>
        <dbReference type="Rhea" id="RHEA:10668"/>
        <dbReference type="Rhea" id="RHEA-COMP:9696"/>
        <dbReference type="Rhea" id="RHEA-COMP:9697"/>
        <dbReference type="ChEBI" id="CHEBI:64716"/>
        <dbReference type="ChEBI" id="CHEBI:75792"/>
        <dbReference type="ChEBI" id="CHEBI:78442"/>
        <dbReference type="ChEBI" id="CHEBI:78529"/>
        <dbReference type="EC" id="2.3.2.3"/>
    </reaction>
</comment>
<comment type="caution">
    <text evidence="7">The sequence shown here is derived from an EMBL/GenBank/DDBJ whole genome shotgun (WGS) entry which is preliminary data.</text>
</comment>
<sequence>MHRKLIRRLLWMFVFVIAISAAVIYFTFDIRALEYLTMFEPWCIAAAFGILGLGLVFDGLRLMTLAAVTDEKLTTRQVVNVVLSNYFLALVTPGASGGAVAQIMFMRKAGVPVAKATVVVFVRTIMSITFLILLVPFVLHSDHALVDWMPTSVITIVSVLFVSLPIAAVLLMRTRYPEFWIIGLTNNFSRDFRRNCFIWYKEFKQASFIMGKNPLKVMRAFIESGLSLLCIYATVPMFFLGMNIKFDWLQVMGRMVLLNLVLYFSPTPGGSGVAEAGFVVLFSELLPGGLVGIMAVLWRFTAEYLPFLLGAVVSIRAFGSNVLSMKNLRKGEDQQ</sequence>
<comment type="similarity">
    <text evidence="6">Belongs to the LPG synthase family.</text>
</comment>
<proteinExistence type="inferred from homology"/>
<protein>
    <recommendedName>
        <fullName evidence="6">Phosphatidylglycerol lysyltransferase</fullName>
        <ecNumber evidence="6">2.3.2.3</ecNumber>
    </recommendedName>
    <alternativeName>
        <fullName evidence="6">Lysylphosphatidylglycerol synthase</fullName>
    </alternativeName>
</protein>
<reference evidence="7" key="1">
    <citation type="submission" date="2012-11" db="EMBL/GenBank/DDBJ databases">
        <title>Dependencies among metagenomic species, viruses, plasmids and units of genetic variation.</title>
        <authorList>
            <person name="Nielsen H.B."/>
            <person name="Almeida M."/>
            <person name="Juncker A.S."/>
            <person name="Rasmussen S."/>
            <person name="Li J."/>
            <person name="Sunagawa S."/>
            <person name="Plichta D."/>
            <person name="Gautier L."/>
            <person name="Le Chatelier E."/>
            <person name="Peletier E."/>
            <person name="Bonde I."/>
            <person name="Nielsen T."/>
            <person name="Manichanh C."/>
            <person name="Arumugam M."/>
            <person name="Batto J."/>
            <person name="Santos M.B.Q.D."/>
            <person name="Blom N."/>
            <person name="Borruel N."/>
            <person name="Burgdorf K.S."/>
            <person name="Boumezbeur F."/>
            <person name="Casellas F."/>
            <person name="Dore J."/>
            <person name="Guarner F."/>
            <person name="Hansen T."/>
            <person name="Hildebrand F."/>
            <person name="Kaas R.S."/>
            <person name="Kennedy S."/>
            <person name="Kristiansen K."/>
            <person name="Kultima J.R."/>
            <person name="Leonard P."/>
            <person name="Levenez F."/>
            <person name="Lund O."/>
            <person name="Moumen B."/>
            <person name="Le Paslier D."/>
            <person name="Pons N."/>
            <person name="Pedersen O."/>
            <person name="Prifti E."/>
            <person name="Qin J."/>
            <person name="Raes J."/>
            <person name="Tap J."/>
            <person name="Tims S."/>
            <person name="Ussery D.W."/>
            <person name="Yamada T."/>
            <person name="MetaHit consortium"/>
            <person name="Renault P."/>
            <person name="Sicheritz-Ponten T."/>
            <person name="Bork P."/>
            <person name="Wang J."/>
            <person name="Brunak S."/>
            <person name="Ehrlich S.D."/>
        </authorList>
    </citation>
    <scope>NUCLEOTIDE SEQUENCE [LARGE SCALE GENOMIC DNA]</scope>
</reference>
<keyword evidence="6" id="KW-0808">Transferase</keyword>
<feature type="transmembrane region" description="Helical" evidence="6">
    <location>
        <begin position="118"/>
        <end position="139"/>
    </location>
</feature>
<dbReference type="EMBL" id="WNBM01000001">
    <property type="protein sequence ID" value="MTT75185.1"/>
    <property type="molecule type" value="Genomic_DNA"/>
</dbReference>
<comment type="function">
    <text evidence="6">Catalyzes the transfer of a lysyl group from L-lysyl-tRNA(Lys) to membrane-bound phosphatidylglycerol (PG), which produces lysylphosphatidylglycerol (LPG), a major component of the bacterial membrane with a positive net charge. LPG synthesis contributes to bacterial virulence as it is involved in the resistance mechanism against cationic antimicrobial peptides (CAMP) produces by the host's immune system (defensins, cathelicidins) and by the competing microorganisms.</text>
</comment>
<dbReference type="GO" id="GO:0050071">
    <property type="term" value="F:phosphatidylglycerol lysyltransferase activity"/>
    <property type="evidence" value="ECO:0007669"/>
    <property type="project" value="UniProtKB-EC"/>
</dbReference>
<dbReference type="OrthoDB" id="9810654at2"/>
<dbReference type="EMBL" id="CBDS010000087">
    <property type="protein sequence ID" value="CDB46400.1"/>
    <property type="molecule type" value="Genomic_DNA"/>
</dbReference>
<accession>R6IAT7</accession>
<feature type="transmembrane region" description="Helical" evidence="6">
    <location>
        <begin position="220"/>
        <end position="242"/>
    </location>
</feature>
<dbReference type="GO" id="GO:0006629">
    <property type="term" value="P:lipid metabolic process"/>
    <property type="evidence" value="ECO:0007669"/>
    <property type="project" value="UniProtKB-KW"/>
</dbReference>
<gene>
    <name evidence="6" type="primary">mprF</name>
    <name evidence="7" type="ORF">BN533_01456</name>
    <name evidence="8" type="ORF">GMD11_02740</name>
    <name evidence="9" type="ORF">GMD18_02740</name>
</gene>
<feature type="transmembrane region" description="Helical" evidence="6">
    <location>
        <begin position="86"/>
        <end position="106"/>
    </location>
</feature>
<evidence type="ECO:0000313" key="7">
    <source>
        <dbReference type="EMBL" id="CDB46400.1"/>
    </source>
</evidence>
<evidence type="ECO:0000313" key="8">
    <source>
        <dbReference type="EMBL" id="MTT75185.1"/>
    </source>
</evidence>
<dbReference type="eggNOG" id="COG0392">
    <property type="taxonomic scope" value="Bacteria"/>
</dbReference>
<feature type="transmembrane region" description="Helical" evidence="6">
    <location>
        <begin position="304"/>
        <end position="323"/>
    </location>
</feature>
<dbReference type="Proteomes" id="UP000484547">
    <property type="component" value="Unassembled WGS sequence"/>
</dbReference>